<keyword evidence="7" id="KW-0539">Nucleus</keyword>
<feature type="compositionally biased region" description="Basic residues" evidence="9">
    <location>
        <begin position="331"/>
        <end position="342"/>
    </location>
</feature>
<dbReference type="FunFam" id="3.30.40.10:FF:000012">
    <property type="entry name" value="Zinc finger MIZ domain-containing protein 2"/>
    <property type="match status" value="1"/>
</dbReference>
<feature type="region of interest" description="Disordered" evidence="9">
    <location>
        <begin position="654"/>
        <end position="784"/>
    </location>
</feature>
<feature type="compositionally biased region" description="Pro residues" evidence="9">
    <location>
        <begin position="316"/>
        <end position="327"/>
    </location>
</feature>
<evidence type="ECO:0000256" key="2">
    <source>
        <dbReference type="ARBA" id="ARBA00022499"/>
    </source>
</evidence>
<feature type="compositionally biased region" description="Pro residues" evidence="9">
    <location>
        <begin position="830"/>
        <end position="843"/>
    </location>
</feature>
<feature type="compositionally biased region" description="Polar residues" evidence="9">
    <location>
        <begin position="397"/>
        <end position="408"/>
    </location>
</feature>
<dbReference type="GO" id="GO:0061665">
    <property type="term" value="F:SUMO ligase activity"/>
    <property type="evidence" value="ECO:0007669"/>
    <property type="project" value="TreeGrafter"/>
</dbReference>
<dbReference type="GO" id="GO:0000785">
    <property type="term" value="C:chromatin"/>
    <property type="evidence" value="ECO:0007669"/>
    <property type="project" value="TreeGrafter"/>
</dbReference>
<dbReference type="GO" id="GO:0005634">
    <property type="term" value="C:nucleus"/>
    <property type="evidence" value="ECO:0007669"/>
    <property type="project" value="UniProtKB-SubCell"/>
</dbReference>
<evidence type="ECO:0000313" key="11">
    <source>
        <dbReference type="EMBL" id="KAK7899574.1"/>
    </source>
</evidence>
<reference evidence="12" key="1">
    <citation type="submission" date="2024-04" db="EMBL/GenBank/DDBJ databases">
        <title>Salinicola lusitanus LLJ914,a marine bacterium isolated from the Okinawa Trough.</title>
        <authorList>
            <person name="Li J."/>
        </authorList>
    </citation>
    <scope>NUCLEOTIDE SEQUENCE [LARGE SCALE GENOMIC DNA]</scope>
</reference>
<proteinExistence type="predicted"/>
<dbReference type="Pfam" id="PF25527">
    <property type="entry name" value="GBD-like_ZMIZ1_ZMIZ2"/>
    <property type="match status" value="1"/>
</dbReference>
<feature type="compositionally biased region" description="Polar residues" evidence="9">
    <location>
        <begin position="1248"/>
        <end position="1257"/>
    </location>
</feature>
<dbReference type="Pfam" id="PF02891">
    <property type="entry name" value="zf-MIZ"/>
    <property type="match status" value="1"/>
</dbReference>
<dbReference type="Gene3D" id="3.30.40.10">
    <property type="entry name" value="Zinc/RING finger domain, C3HC4 (zinc finger)"/>
    <property type="match status" value="1"/>
</dbReference>
<evidence type="ECO:0000256" key="7">
    <source>
        <dbReference type="ARBA" id="ARBA00023242"/>
    </source>
</evidence>
<evidence type="ECO:0000256" key="1">
    <source>
        <dbReference type="ARBA" id="ARBA00004123"/>
    </source>
</evidence>
<evidence type="ECO:0000256" key="4">
    <source>
        <dbReference type="ARBA" id="ARBA00022771"/>
    </source>
</evidence>
<keyword evidence="12" id="KW-1185">Reference proteome</keyword>
<dbReference type="Proteomes" id="UP001460270">
    <property type="component" value="Unassembled WGS sequence"/>
</dbReference>
<keyword evidence="3" id="KW-0479">Metal-binding</keyword>
<dbReference type="PANTHER" id="PTHR10782:SF38">
    <property type="entry name" value="ZINC FINGER MIZ DOMAIN-CONTAINING PROTEIN 2"/>
    <property type="match status" value="1"/>
</dbReference>
<feature type="compositionally biased region" description="Low complexity" evidence="9">
    <location>
        <begin position="477"/>
        <end position="488"/>
    </location>
</feature>
<sequence>MLMKVVAPSALPFFYSSSSHLPSLSPLLLLLLLLSLSCCTTASFLQWRFLRFSGNSLGPIPHLPVSKLSYLEAFTITSAPIVSSPARLQRNRGNATTSAQVPPRSPVGPAAEEPQCRGLCLELRGPTLLLLLPPPWTRLVGNAVSRRILSHLDVTEARGRSRCVARAQSSNAGERLEGLTWLNNPHNDGSYPYDSSWQQPPNQPTGSLSVVTTVWGVTNPSASQGLGGGVMGPGPSPSAGPMMQGPPSGMGGGPGGYMGQQGYGEPNKGYMNQGMYGRGPGGYGGAPGGYGGSYPSTLERREALQTSLRRQLQPLWPQPPLRQPPLPRQLSLRRYRRSRTRKSTTDQWAVLAIILSSCWSSRSRDGSRSKPRASVHGAYVWRRSPEAPQHPNYGPGPQQTAHLRQQQGLKRPYNSESFPGMAQQYGVPVGSGPGSGSVPGSYSGPNMPYHTGTGGPGPAPQRSGSSPSYQSHKMGLPQYQAPGPGAQQFYKVLDGSYPYDSSWQQPPNQPTGSLSVVTTVWGGLGGGVMGPGPSPSAGPMMQGPPSGMGGGPGGYMGQQGYGEPNKGYMNQGMYGRGPGGYGGAPGGYGGSYPSNPGASRGSADFTQAAAAAAVAAAAATATATATATVAAAIQEKQNQEVNYGPMGGPGYNPQFMSGPRGPGMAPGPNRGPQSMGPMFGGGPQRLPQHPNYGPGPQQTAHLRQQQGLKRPYNSESFPGMAQQYGVPVGSGPGSGSVPGSYSGPNMPYHTGTGGPGPAPQRSGSSPSYQSHKMGLPQYQAPGPGAQQFYKQEQFNGQGSAMNPLSAGGAGGVYTSFNQSSGPGRGLPGYPSSPLPGNPTPPITPGNSSMAPPYMSPGNSDVKPSPASFLPDVKPNMAALPPPPSTGNPSDDLRLTFPVRDGVVLEPFRLEHNLAVSNHVFQLRESVYKTLIMRPDLELQFKCYHHEDRQMNTNWPASVQVSVNATPLTIERGDNKTSHKPLYLKQVCQPGRNTIQITVTACCCSHLFVLQLVHRPSVRSVLQGLMKKRLLPAEHCVTKIKRNFSAGSVAGTAGLNGEDGVEQTAIRVSLKCPITFRRIQLPARGHDCRHIQCFDLESYLQLNCERGTWRCPVCNKTALLEGLEVDQYMLAILIYVQNSEYEEISIDPVCSWRPVPVKPDVHVKEECDGPQLKRCRTLSPSHMVTAQRHEMIASLGPSPSSGLGSQVLWKTPSYPTSGPGPGSTPGPQSAPGFPEFSSGPGTPGPPPLSYQTELNPQIQLLPELTNPDELLSYLGPPDLPNNNNDDLLSLFENN</sequence>
<evidence type="ECO:0000256" key="8">
    <source>
        <dbReference type="PROSITE-ProRule" id="PRU00452"/>
    </source>
</evidence>
<feature type="domain" description="SP-RING-type" evidence="10">
    <location>
        <begin position="1056"/>
        <end position="1137"/>
    </location>
</feature>
<feature type="region of interest" description="Disordered" evidence="9">
    <location>
        <begin position="812"/>
        <end position="893"/>
    </location>
</feature>
<dbReference type="InterPro" id="IPR004181">
    <property type="entry name" value="Znf_MIZ"/>
</dbReference>
<keyword evidence="6" id="KW-0832">Ubl conjugation</keyword>
<dbReference type="InterPro" id="IPR057847">
    <property type="entry name" value="ZMIZ1/ZMIZ2_GBD-like"/>
</dbReference>
<feature type="region of interest" description="Disordered" evidence="9">
    <location>
        <begin position="384"/>
        <end position="488"/>
    </location>
</feature>
<evidence type="ECO:0000256" key="3">
    <source>
        <dbReference type="ARBA" id="ARBA00022723"/>
    </source>
</evidence>
<comment type="caution">
    <text evidence="11">The sequence shown here is derived from an EMBL/GenBank/DDBJ whole genome shotgun (WGS) entry which is preliminary data.</text>
</comment>
<organism evidence="11 12">
    <name type="scientific">Mugilogobius chulae</name>
    <name type="common">yellowstripe goby</name>
    <dbReference type="NCBI Taxonomy" id="88201"/>
    <lineage>
        <taxon>Eukaryota</taxon>
        <taxon>Metazoa</taxon>
        <taxon>Chordata</taxon>
        <taxon>Craniata</taxon>
        <taxon>Vertebrata</taxon>
        <taxon>Euteleostomi</taxon>
        <taxon>Actinopterygii</taxon>
        <taxon>Neopterygii</taxon>
        <taxon>Teleostei</taxon>
        <taxon>Neoteleostei</taxon>
        <taxon>Acanthomorphata</taxon>
        <taxon>Gobiaria</taxon>
        <taxon>Gobiiformes</taxon>
        <taxon>Gobioidei</taxon>
        <taxon>Gobiidae</taxon>
        <taxon>Gobionellinae</taxon>
        <taxon>Mugilogobius</taxon>
    </lineage>
</organism>
<evidence type="ECO:0000256" key="6">
    <source>
        <dbReference type="ARBA" id="ARBA00022843"/>
    </source>
</evidence>
<dbReference type="GO" id="GO:0008270">
    <property type="term" value="F:zinc ion binding"/>
    <property type="evidence" value="ECO:0007669"/>
    <property type="project" value="UniProtKB-KW"/>
</dbReference>
<dbReference type="PROSITE" id="PS51044">
    <property type="entry name" value="ZF_SP_RING"/>
    <property type="match status" value="1"/>
</dbReference>
<feature type="compositionally biased region" description="Low complexity" evidence="9">
    <location>
        <begin position="1224"/>
        <end position="1239"/>
    </location>
</feature>
<feature type="compositionally biased region" description="Polar residues" evidence="9">
    <location>
        <begin position="696"/>
        <end position="707"/>
    </location>
</feature>
<dbReference type="PANTHER" id="PTHR10782">
    <property type="entry name" value="ZINC FINGER MIZ DOMAIN-CONTAINING PROTEIN"/>
    <property type="match status" value="1"/>
</dbReference>
<feature type="compositionally biased region" description="Polar residues" evidence="9">
    <location>
        <begin position="91"/>
        <end position="100"/>
    </location>
</feature>
<evidence type="ECO:0000256" key="5">
    <source>
        <dbReference type="ARBA" id="ARBA00022833"/>
    </source>
</evidence>
<evidence type="ECO:0000256" key="9">
    <source>
        <dbReference type="SAM" id="MobiDB-lite"/>
    </source>
</evidence>
<keyword evidence="5" id="KW-0862">Zinc</keyword>
<keyword evidence="4 8" id="KW-0863">Zinc-finger</keyword>
<feature type="compositionally biased region" description="Polar residues" evidence="9">
    <location>
        <begin position="462"/>
        <end position="471"/>
    </location>
</feature>
<feature type="compositionally biased region" description="Polar residues" evidence="9">
    <location>
        <begin position="761"/>
        <end position="770"/>
    </location>
</feature>
<accession>A0AAW0NMW5</accession>
<feature type="region of interest" description="Disordered" evidence="9">
    <location>
        <begin position="1193"/>
        <end position="1293"/>
    </location>
</feature>
<gene>
    <name evidence="11" type="ORF">WMY93_020427</name>
</gene>
<dbReference type="InterPro" id="IPR013083">
    <property type="entry name" value="Znf_RING/FYVE/PHD"/>
</dbReference>
<dbReference type="GO" id="GO:0045944">
    <property type="term" value="P:positive regulation of transcription by RNA polymerase II"/>
    <property type="evidence" value="ECO:0007669"/>
    <property type="project" value="UniProtKB-ARBA"/>
</dbReference>
<dbReference type="GO" id="GO:0016925">
    <property type="term" value="P:protein sumoylation"/>
    <property type="evidence" value="ECO:0007669"/>
    <property type="project" value="TreeGrafter"/>
</dbReference>
<protein>
    <recommendedName>
        <fullName evidence="10">SP-RING-type domain-containing protein</fullName>
    </recommendedName>
</protein>
<feature type="region of interest" description="Disordered" evidence="9">
    <location>
        <begin position="87"/>
        <end position="112"/>
    </location>
</feature>
<dbReference type="GO" id="GO:0003712">
    <property type="term" value="F:transcription coregulator activity"/>
    <property type="evidence" value="ECO:0007669"/>
    <property type="project" value="TreeGrafter"/>
</dbReference>
<dbReference type="EMBL" id="JBBPFD010000014">
    <property type="protein sequence ID" value="KAK7899574.1"/>
    <property type="molecule type" value="Genomic_DNA"/>
</dbReference>
<keyword evidence="2" id="KW-1017">Isopeptide bond</keyword>
<evidence type="ECO:0000313" key="12">
    <source>
        <dbReference type="Proteomes" id="UP001460270"/>
    </source>
</evidence>
<evidence type="ECO:0000259" key="10">
    <source>
        <dbReference type="PROSITE" id="PS51044"/>
    </source>
</evidence>
<comment type="subcellular location">
    <subcellularLocation>
        <location evidence="1">Nucleus</location>
    </subcellularLocation>
</comment>
<feature type="compositionally biased region" description="Low complexity" evidence="9">
    <location>
        <begin position="1193"/>
        <end position="1216"/>
    </location>
</feature>
<feature type="region of interest" description="Disordered" evidence="9">
    <location>
        <begin position="313"/>
        <end position="343"/>
    </location>
</feature>
<name>A0AAW0NMW5_9GOBI</name>
<feature type="region of interest" description="Disordered" evidence="9">
    <location>
        <begin position="221"/>
        <end position="241"/>
    </location>
</feature>